<feature type="compositionally biased region" description="Basic and acidic residues" evidence="1">
    <location>
        <begin position="26"/>
        <end position="37"/>
    </location>
</feature>
<evidence type="ECO:0000313" key="3">
    <source>
        <dbReference type="Proteomes" id="UP000601099"/>
    </source>
</evidence>
<protein>
    <submittedName>
        <fullName evidence="2">Uncharacterized protein</fullName>
    </submittedName>
</protein>
<evidence type="ECO:0000256" key="1">
    <source>
        <dbReference type="SAM" id="MobiDB-lite"/>
    </source>
</evidence>
<dbReference type="Proteomes" id="UP000601099">
    <property type="component" value="Unassembled WGS sequence"/>
</dbReference>
<keyword evidence="3" id="KW-1185">Reference proteome</keyword>
<comment type="caution">
    <text evidence="2">The sequence shown here is derived from an EMBL/GenBank/DDBJ whole genome shotgun (WGS) entry which is preliminary data.</text>
</comment>
<gene>
    <name evidence="2" type="ORF">I5L79_02155</name>
</gene>
<accession>A0ABS0KWT0</accession>
<dbReference type="EMBL" id="JADWYK010000001">
    <property type="protein sequence ID" value="MBG8552327.1"/>
    <property type="molecule type" value="Genomic_DNA"/>
</dbReference>
<feature type="region of interest" description="Disordered" evidence="1">
    <location>
        <begin position="1"/>
        <end position="37"/>
    </location>
</feature>
<name>A0ABS0KWT0_9BACT</name>
<reference evidence="2 3" key="1">
    <citation type="submission" date="2020-11" db="EMBL/GenBank/DDBJ databases">
        <title>Hymenobacter sp.</title>
        <authorList>
            <person name="Kim M.K."/>
        </authorList>
    </citation>
    <scope>NUCLEOTIDE SEQUENCE [LARGE SCALE GENOMIC DNA]</scope>
    <source>
        <strain evidence="2 3">BT594</strain>
    </source>
</reference>
<sequence>MSTARSYYGQKGGLRNPFGSSGKKTKQPEKLPRHPRRADLLKQISCHLATEHMDNEGPWSVAAFDVWFEEVAPLKDRYCKP</sequence>
<proteinExistence type="predicted"/>
<dbReference type="RefSeq" id="WP_196953366.1">
    <property type="nucleotide sequence ID" value="NZ_JADWYK010000001.1"/>
</dbReference>
<organism evidence="2 3">
    <name type="scientific">Hymenobacter guriensis</name>
    <dbReference type="NCBI Taxonomy" id="2793065"/>
    <lineage>
        <taxon>Bacteria</taxon>
        <taxon>Pseudomonadati</taxon>
        <taxon>Bacteroidota</taxon>
        <taxon>Cytophagia</taxon>
        <taxon>Cytophagales</taxon>
        <taxon>Hymenobacteraceae</taxon>
        <taxon>Hymenobacter</taxon>
    </lineage>
</organism>
<evidence type="ECO:0000313" key="2">
    <source>
        <dbReference type="EMBL" id="MBG8552327.1"/>
    </source>
</evidence>